<keyword evidence="2" id="KW-0677">Repeat</keyword>
<organism evidence="6 7">
    <name type="scientific">Panagrolaimus superbus</name>
    <dbReference type="NCBI Taxonomy" id="310955"/>
    <lineage>
        <taxon>Eukaryota</taxon>
        <taxon>Metazoa</taxon>
        <taxon>Ecdysozoa</taxon>
        <taxon>Nematoda</taxon>
        <taxon>Chromadorea</taxon>
        <taxon>Rhabditida</taxon>
        <taxon>Tylenchina</taxon>
        <taxon>Panagrolaimomorpha</taxon>
        <taxon>Panagrolaimoidea</taxon>
        <taxon>Panagrolaimidae</taxon>
        <taxon>Panagrolaimus</taxon>
    </lineage>
</organism>
<dbReference type="GO" id="GO:0005737">
    <property type="term" value="C:cytoplasm"/>
    <property type="evidence" value="ECO:0007669"/>
    <property type="project" value="UniProtKB-ARBA"/>
</dbReference>
<dbReference type="AlphaFoldDB" id="A0A914Z864"/>
<keyword evidence="1" id="KW-0853">WD repeat</keyword>
<reference evidence="7" key="1">
    <citation type="submission" date="2022-11" db="UniProtKB">
        <authorList>
            <consortium name="WormBaseParasite"/>
        </authorList>
    </citation>
    <scope>IDENTIFICATION</scope>
</reference>
<keyword evidence="3" id="KW-0072">Autophagy</keyword>
<keyword evidence="6" id="KW-1185">Reference proteome</keyword>
<dbReference type="InterPro" id="IPR001680">
    <property type="entry name" value="WD40_rpt"/>
</dbReference>
<dbReference type="InterPro" id="IPR015943">
    <property type="entry name" value="WD40/YVTN_repeat-like_dom_sf"/>
</dbReference>
<evidence type="ECO:0000256" key="1">
    <source>
        <dbReference type="ARBA" id="ARBA00022574"/>
    </source>
</evidence>
<dbReference type="WBParaSite" id="PSU_v2.g887.t1">
    <property type="protein sequence ID" value="PSU_v2.g887.t1"/>
    <property type="gene ID" value="PSU_v2.g887"/>
</dbReference>
<protein>
    <submittedName>
        <fullName evidence="7">WD repeat domain phosphoinositide-interacting protein 2</fullName>
    </submittedName>
</protein>
<evidence type="ECO:0000256" key="3">
    <source>
        <dbReference type="ARBA" id="ARBA00023006"/>
    </source>
</evidence>
<dbReference type="PANTHER" id="PTHR11227">
    <property type="entry name" value="WD-REPEAT PROTEIN INTERACTING WITH PHOSPHOINOSIDES WIPI -RELATED"/>
    <property type="match status" value="1"/>
</dbReference>
<comment type="similarity">
    <text evidence="4">Belongs to the WD repeat PROPPIN family.</text>
</comment>
<dbReference type="SMART" id="SM00320">
    <property type="entry name" value="WD40"/>
    <property type="match status" value="2"/>
</dbReference>
<feature type="compositionally biased region" description="Basic and acidic residues" evidence="5">
    <location>
        <begin position="528"/>
        <end position="544"/>
    </location>
</feature>
<dbReference type="Gene3D" id="2.130.10.10">
    <property type="entry name" value="YVTN repeat-like/Quinoprotein amine dehydrogenase"/>
    <property type="match status" value="1"/>
</dbReference>
<feature type="compositionally biased region" description="Low complexity" evidence="5">
    <location>
        <begin position="476"/>
        <end position="527"/>
    </location>
</feature>
<name>A0A914Z864_9BILA</name>
<dbReference type="GO" id="GO:0006914">
    <property type="term" value="P:autophagy"/>
    <property type="evidence" value="ECO:0007669"/>
    <property type="project" value="UniProtKB-KW"/>
</dbReference>
<evidence type="ECO:0000313" key="6">
    <source>
        <dbReference type="Proteomes" id="UP000887577"/>
    </source>
</evidence>
<evidence type="ECO:0000256" key="2">
    <source>
        <dbReference type="ARBA" id="ARBA00022737"/>
    </source>
</evidence>
<dbReference type="InterPro" id="IPR036322">
    <property type="entry name" value="WD40_repeat_dom_sf"/>
</dbReference>
<evidence type="ECO:0000313" key="7">
    <source>
        <dbReference type="WBParaSite" id="PSU_v2.g887.t1"/>
    </source>
</evidence>
<dbReference type="InterPro" id="IPR048720">
    <property type="entry name" value="PROPPIN"/>
</dbReference>
<feature type="region of interest" description="Disordered" evidence="5">
    <location>
        <begin position="421"/>
        <end position="564"/>
    </location>
</feature>
<dbReference type="Pfam" id="PF21032">
    <property type="entry name" value="PROPPIN"/>
    <property type="match status" value="1"/>
</dbReference>
<evidence type="ECO:0000256" key="4">
    <source>
        <dbReference type="ARBA" id="ARBA00025740"/>
    </source>
</evidence>
<dbReference type="Proteomes" id="UP000887577">
    <property type="component" value="Unplaced"/>
</dbReference>
<evidence type="ECO:0000256" key="5">
    <source>
        <dbReference type="SAM" id="MobiDB-lite"/>
    </source>
</evidence>
<sequence length="564" mass="62013">MAPPASTSVSHGPYVYDISSTMENSSHKEIYYVNFNQDASSLAVCHEAGYHLYNMGNIEHTNGTGLEPAHQSNVPEKTAIVERLFQSSLITLVSLNHSRKLQVFHFQKGTEICSHSYTSAIKAVRMNRKRVVVCLEESVHVHNIRDMRLMHMIRDTPTNKEGLIDLCSSDHSCYLAYPGSATHGHVNIFDADPLVATCTIAAHDAPLAALRFNADGNKLATASVKGTVIRIFAIPSGERLYEFTRGMKRCVQIHSLAFSADSKYLCSSSNTETVHIFSLARAEEQKQQSQTSRTEETDQSLTSWVNYFSQQASNYLPQQMNEIMLREKSYATARLPVIGTKTCCAMPRIANRDYLAVANTEGYLFCYSLPQEPGECTLARQYRIGPLAEEKEAEHEGRVVPTLPQAIYPPIQQHQADDMAPIALGSSPKNTPPLHTTPSPPLNSSPLSSSPIVGSPIKTTTRRKTVSQSSSSNAMPIIAAGTSPASIPISSSPIKGIQSMKQQQQQKGKSAIRRISSNSSSSESSSESIERRSNDSSDIEKNAKNDTMLDLNNPDDFPPLDNFD</sequence>
<proteinExistence type="inferred from homology"/>
<accession>A0A914Z864</accession>
<feature type="compositionally biased region" description="Low complexity" evidence="5">
    <location>
        <begin position="549"/>
        <end position="564"/>
    </location>
</feature>
<dbReference type="SUPFAM" id="SSF50978">
    <property type="entry name" value="WD40 repeat-like"/>
    <property type="match status" value="1"/>
</dbReference>